<evidence type="ECO:0000259" key="1">
    <source>
        <dbReference type="PROSITE" id="PS50181"/>
    </source>
</evidence>
<dbReference type="Proteomes" id="UP001152607">
    <property type="component" value="Unassembled WGS sequence"/>
</dbReference>
<dbReference type="PROSITE" id="PS50181">
    <property type="entry name" value="FBOX"/>
    <property type="match status" value="1"/>
</dbReference>
<dbReference type="SUPFAM" id="SSF81383">
    <property type="entry name" value="F-box domain"/>
    <property type="match status" value="1"/>
</dbReference>
<reference evidence="2" key="1">
    <citation type="submission" date="2023-01" db="EMBL/GenBank/DDBJ databases">
        <authorList>
            <person name="Van Ghelder C."/>
            <person name="Rancurel C."/>
        </authorList>
    </citation>
    <scope>NUCLEOTIDE SEQUENCE</scope>
    <source>
        <strain evidence="2">CNCM I-4278</strain>
    </source>
</reference>
<evidence type="ECO:0000313" key="2">
    <source>
        <dbReference type="EMBL" id="CAI6335894.1"/>
    </source>
</evidence>
<name>A0A9W4UIE6_9PLEO</name>
<dbReference type="InterPro" id="IPR001810">
    <property type="entry name" value="F-box_dom"/>
</dbReference>
<feature type="domain" description="F-box" evidence="1">
    <location>
        <begin position="29"/>
        <end position="75"/>
    </location>
</feature>
<dbReference type="EMBL" id="CAOQHR010000006">
    <property type="protein sequence ID" value="CAI6335894.1"/>
    <property type="molecule type" value="Genomic_DNA"/>
</dbReference>
<gene>
    <name evidence="2" type="ORF">PDIGIT_LOCUS8982</name>
</gene>
<dbReference type="Gene3D" id="1.20.1280.50">
    <property type="match status" value="1"/>
</dbReference>
<dbReference type="OrthoDB" id="3800738at2759"/>
<sequence length="223" mass="25361">MTESTSPTPWPVTAKSVAQVTEPTSLSTSTALTNLPYEILEMILLFLPMRDLLLSQRICRYFKETIVSSKTIQRALFFEPSHYPENPAKWDILRWNPLFEEKLAPSFNIRIIGVSCTQEGFVKMVAHARLPKDASACPKWSDCASWKSMMITQPPATLLLHPASSLFWKTPIESQAQFFHDPDGFRISDIVTCEGDPAKGPRSLYRRESVTLEQHRKLFARST</sequence>
<dbReference type="Pfam" id="PF12937">
    <property type="entry name" value="F-box-like"/>
    <property type="match status" value="1"/>
</dbReference>
<organism evidence="2 3">
    <name type="scientific">Periconia digitata</name>
    <dbReference type="NCBI Taxonomy" id="1303443"/>
    <lineage>
        <taxon>Eukaryota</taxon>
        <taxon>Fungi</taxon>
        <taxon>Dikarya</taxon>
        <taxon>Ascomycota</taxon>
        <taxon>Pezizomycotina</taxon>
        <taxon>Dothideomycetes</taxon>
        <taxon>Pleosporomycetidae</taxon>
        <taxon>Pleosporales</taxon>
        <taxon>Massarineae</taxon>
        <taxon>Periconiaceae</taxon>
        <taxon>Periconia</taxon>
    </lineage>
</organism>
<accession>A0A9W4UIE6</accession>
<evidence type="ECO:0000313" key="3">
    <source>
        <dbReference type="Proteomes" id="UP001152607"/>
    </source>
</evidence>
<comment type="caution">
    <text evidence="2">The sequence shown here is derived from an EMBL/GenBank/DDBJ whole genome shotgun (WGS) entry which is preliminary data.</text>
</comment>
<proteinExistence type="predicted"/>
<dbReference type="AlphaFoldDB" id="A0A9W4UIE6"/>
<protein>
    <recommendedName>
        <fullName evidence="1">F-box domain-containing protein</fullName>
    </recommendedName>
</protein>
<dbReference type="InterPro" id="IPR036047">
    <property type="entry name" value="F-box-like_dom_sf"/>
</dbReference>
<keyword evidence="3" id="KW-1185">Reference proteome</keyword>
<dbReference type="SMART" id="SM00256">
    <property type="entry name" value="FBOX"/>
    <property type="match status" value="1"/>
</dbReference>